<dbReference type="Proteomes" id="UP000031671">
    <property type="component" value="Unassembled WGS sequence"/>
</dbReference>
<reference evidence="1 2" key="1">
    <citation type="submission" date="2015-01" db="EMBL/GenBank/DDBJ databases">
        <title>Vibrio sp. C1 JCM 19231 whole genome shotgun sequence.</title>
        <authorList>
            <person name="Sawabe T."/>
            <person name="Meirelles P."/>
            <person name="Feng G."/>
            <person name="Sayaka M."/>
            <person name="Hattori M."/>
            <person name="Ohkuma M."/>
        </authorList>
    </citation>
    <scope>NUCLEOTIDE SEQUENCE [LARGE SCALE GENOMIC DNA]</scope>
    <source>
        <strain evidence="2">JCM 19231</strain>
    </source>
</reference>
<protein>
    <submittedName>
        <fullName evidence="1">Uncharacterized protein</fullName>
    </submittedName>
</protein>
<comment type="caution">
    <text evidence="1">The sequence shown here is derived from an EMBL/GenBank/DDBJ whole genome shotgun (WGS) entry which is preliminary data.</text>
</comment>
<evidence type="ECO:0000313" key="2">
    <source>
        <dbReference type="Proteomes" id="UP000031671"/>
    </source>
</evidence>
<keyword evidence="2" id="KW-1185">Reference proteome</keyword>
<dbReference type="AlphaFoldDB" id="A0A0B8NS11"/>
<evidence type="ECO:0000313" key="1">
    <source>
        <dbReference type="EMBL" id="GAM55102.1"/>
    </source>
</evidence>
<proteinExistence type="predicted"/>
<name>A0A0B8NS11_9VIBR</name>
<organism evidence="1 2">
    <name type="scientific">Vibrio ishigakensis</name>
    <dbReference type="NCBI Taxonomy" id="1481914"/>
    <lineage>
        <taxon>Bacteria</taxon>
        <taxon>Pseudomonadati</taxon>
        <taxon>Pseudomonadota</taxon>
        <taxon>Gammaproteobacteria</taxon>
        <taxon>Vibrionales</taxon>
        <taxon>Vibrionaceae</taxon>
        <taxon>Vibrio</taxon>
    </lineage>
</organism>
<sequence length="37" mass="4273">MSYLTCHLVVNTQLMSYFAKEGLVTEDRLLSLTEPLR</sequence>
<gene>
    <name evidence="1" type="ORF">JCM19231_1918</name>
</gene>
<dbReference type="EMBL" id="BBRZ01000010">
    <property type="protein sequence ID" value="GAM55102.1"/>
    <property type="molecule type" value="Genomic_DNA"/>
</dbReference>
<reference evidence="1 2" key="2">
    <citation type="submission" date="2015-01" db="EMBL/GenBank/DDBJ databases">
        <authorList>
            <consortium name="NBRP consortium"/>
            <person name="Sawabe T."/>
            <person name="Meirelles P."/>
            <person name="Feng G."/>
            <person name="Sayaka M."/>
            <person name="Hattori M."/>
            <person name="Ohkuma M."/>
        </authorList>
    </citation>
    <scope>NUCLEOTIDE SEQUENCE [LARGE SCALE GENOMIC DNA]</scope>
    <source>
        <strain evidence="2">JCM 19231</strain>
    </source>
</reference>
<accession>A0A0B8NS11</accession>